<comment type="subunit">
    <text evidence="7">Homodimer.</text>
</comment>
<comment type="cofactor">
    <cofactor evidence="7">
        <name>Mg(2+)</name>
        <dbReference type="ChEBI" id="CHEBI:18420"/>
    </cofactor>
    <cofactor evidence="7">
        <name>Mn(2+)</name>
        <dbReference type="ChEBI" id="CHEBI:29035"/>
    </cofactor>
</comment>
<dbReference type="UniPathway" id="UPA01057">
    <property type="reaction ID" value="UER00164"/>
</dbReference>
<comment type="cofactor">
    <cofactor evidence="7">
        <name>thiamine diphosphate</name>
        <dbReference type="ChEBI" id="CHEBI:58937"/>
    </cofactor>
    <text evidence="7">Binds 1 thiamine pyrophosphate per subunit.</text>
</comment>
<dbReference type="Gene3D" id="3.40.50.1220">
    <property type="entry name" value="TPP-binding domain"/>
    <property type="match status" value="1"/>
</dbReference>
<dbReference type="SUPFAM" id="SSF52518">
    <property type="entry name" value="Thiamin diphosphate-binding fold (THDP-binding)"/>
    <property type="match status" value="2"/>
</dbReference>
<evidence type="ECO:0000256" key="1">
    <source>
        <dbReference type="ARBA" id="ARBA00022428"/>
    </source>
</evidence>
<keyword evidence="6 7" id="KW-0464">Manganese</keyword>
<name>A0A090IYY2_9BACI</name>
<dbReference type="GO" id="GO:0009234">
    <property type="term" value="P:menaquinone biosynthetic process"/>
    <property type="evidence" value="ECO:0007669"/>
    <property type="project" value="UniProtKB-UniRule"/>
</dbReference>
<dbReference type="InterPro" id="IPR029035">
    <property type="entry name" value="DHS-like_NAD/FAD-binding_dom"/>
</dbReference>
<dbReference type="Proteomes" id="UP000040576">
    <property type="component" value="Unassembled WGS sequence"/>
</dbReference>
<dbReference type="HAMAP" id="MF_01659">
    <property type="entry name" value="MenD"/>
    <property type="match status" value="1"/>
</dbReference>
<dbReference type="PANTHER" id="PTHR42916">
    <property type="entry name" value="2-SUCCINYL-5-ENOLPYRUVYL-6-HYDROXY-3-CYCLOHEXENE-1-CARBOXYLATE SYNTHASE"/>
    <property type="match status" value="1"/>
</dbReference>
<comment type="function">
    <text evidence="7">Catalyzes the thiamine diphosphate-dependent decarboxylation of 2-oxoglutarate and the subsequent addition of the resulting succinic semialdehyde-thiamine pyrophosphate anion to isochorismate to yield 2-succinyl-5-enolpyruvyl-6-hydroxy-3-cyclohexene-1-carboxylate (SEPHCHC).</text>
</comment>
<keyword evidence="12" id="KW-1185">Reference proteome</keyword>
<feature type="domain" description="Thiamine pyrophosphate enzyme TPP-binding" evidence="8">
    <location>
        <begin position="420"/>
        <end position="548"/>
    </location>
</feature>
<evidence type="ECO:0000256" key="5">
    <source>
        <dbReference type="ARBA" id="ARBA00023052"/>
    </source>
</evidence>
<dbReference type="UniPathway" id="UPA00079"/>
<accession>A0A090IYY2</accession>
<dbReference type="GO" id="GO:0000287">
    <property type="term" value="F:magnesium ion binding"/>
    <property type="evidence" value="ECO:0007669"/>
    <property type="project" value="UniProtKB-UniRule"/>
</dbReference>
<keyword evidence="4 7" id="KW-0460">Magnesium</keyword>
<dbReference type="InterPro" id="IPR004433">
    <property type="entry name" value="MenaQ_synth_MenD"/>
</dbReference>
<comment type="catalytic activity">
    <reaction evidence="7">
        <text>isochorismate + 2-oxoglutarate + H(+) = 5-enolpyruvoyl-6-hydroxy-2-succinyl-cyclohex-3-ene-1-carboxylate + CO2</text>
        <dbReference type="Rhea" id="RHEA:25593"/>
        <dbReference type="ChEBI" id="CHEBI:15378"/>
        <dbReference type="ChEBI" id="CHEBI:16526"/>
        <dbReference type="ChEBI" id="CHEBI:16810"/>
        <dbReference type="ChEBI" id="CHEBI:29780"/>
        <dbReference type="ChEBI" id="CHEBI:58818"/>
        <dbReference type="EC" id="2.2.1.9"/>
    </reaction>
</comment>
<dbReference type="GO" id="GO:0070204">
    <property type="term" value="F:2-succinyl-5-enolpyruvyl-6-hydroxy-3-cyclohexene-1-carboxylic-acid synthase activity"/>
    <property type="evidence" value="ECO:0007669"/>
    <property type="project" value="UniProtKB-UniRule"/>
</dbReference>
<dbReference type="InterPro" id="IPR032264">
    <property type="entry name" value="MenD_middle"/>
</dbReference>
<keyword evidence="1 7" id="KW-0474">Menaquinone biosynthesis</keyword>
<evidence type="ECO:0000259" key="10">
    <source>
        <dbReference type="Pfam" id="PF16582"/>
    </source>
</evidence>
<dbReference type="NCBIfam" id="TIGR00173">
    <property type="entry name" value="menD"/>
    <property type="match status" value="1"/>
</dbReference>
<dbReference type="InterPro" id="IPR011766">
    <property type="entry name" value="TPP_enzyme_TPP-bd"/>
</dbReference>
<comment type="pathway">
    <text evidence="7">Quinol/quinone metabolism; menaquinone biosynthesis.</text>
</comment>
<evidence type="ECO:0000259" key="9">
    <source>
        <dbReference type="Pfam" id="PF02776"/>
    </source>
</evidence>
<comment type="pathway">
    <text evidence="7">Quinol/quinone metabolism; 1,4-dihydroxy-2-naphthoate biosynthesis; 1,4-dihydroxy-2-naphthoate from chorismate: step 2/7.</text>
</comment>
<dbReference type="Pfam" id="PF02775">
    <property type="entry name" value="TPP_enzyme_C"/>
    <property type="match status" value="1"/>
</dbReference>
<keyword evidence="5 7" id="KW-0786">Thiamine pyrophosphate</keyword>
<dbReference type="CDD" id="cd07037">
    <property type="entry name" value="TPP_PYR_MenD"/>
    <property type="match status" value="1"/>
</dbReference>
<dbReference type="EMBL" id="CCRF01000035">
    <property type="protein sequence ID" value="CEE00770.1"/>
    <property type="molecule type" value="Genomic_DNA"/>
</dbReference>
<dbReference type="InterPro" id="IPR012001">
    <property type="entry name" value="Thiamin_PyroP_enz_TPP-bd_dom"/>
</dbReference>
<evidence type="ECO:0000256" key="6">
    <source>
        <dbReference type="ARBA" id="ARBA00023211"/>
    </source>
</evidence>
<gene>
    <name evidence="7 11" type="primary">menD</name>
    <name evidence="11" type="ORF">BT1A1_0923</name>
</gene>
<proteinExistence type="inferred from homology"/>
<dbReference type="GO" id="GO:0030145">
    <property type="term" value="F:manganese ion binding"/>
    <property type="evidence" value="ECO:0007669"/>
    <property type="project" value="UniProtKB-UniRule"/>
</dbReference>
<dbReference type="Pfam" id="PF16582">
    <property type="entry name" value="TPP_enzyme_M_2"/>
    <property type="match status" value="1"/>
</dbReference>
<feature type="domain" description="Menaquinone biosynthesis protein MenD middle" evidence="10">
    <location>
        <begin position="217"/>
        <end position="398"/>
    </location>
</feature>
<evidence type="ECO:0000313" key="12">
    <source>
        <dbReference type="Proteomes" id="UP000040576"/>
    </source>
</evidence>
<sequence length="581" mass="64697">MNHQEALTEYLAAFVSGLVQAGVKDVVISPGSRSTPLALLIAENRDLNVYMNIDERSAGFFALGMAKASQRPVALLCTSGTAAANYFPAVVEANLSRVPLIILTADRPHELRDVGAPQAIDQIHLYGNHVRWFTDLALPEFGQEQYAFNTAVRAIKEATGHLQGPVHLNFPLREPLLPILEPYPFTEKIKELKISQGNLTISNETAREIAEQIQQIENGLIIVGDIDKPELAEAIHQFAQLTGYPIVADPLSQLRGSTTADSQVIDSYDAILKNEQAVNLLRPDLIIRFGSMPVSKPLTLFLKKWRQSPHIIVDGGSGWRDPQNLGTMMVQCDEAIFCHTIKAFFTEARQTQYFSIWKDLNHIAKETIASYLKSMNDLDEGKVIYELAKVIPENSTIFAGNSMPIRDVDTFFHQTRKNIHLMANRGANGIDGVVSTAIGAAVYRNPLYLVIGDLSFFHDLNGLLAAKLNDISINIILINNDGGGIFSFLPQSKLDRHYELLFGTPIGIDFSYAMKMYGGEYCKITNWGEFDQAIEATAEKSGIHVIEVQTNRQANLESHRNMWRLIGEEIDRYFEAMKNGH</sequence>
<evidence type="ECO:0000256" key="4">
    <source>
        <dbReference type="ARBA" id="ARBA00022842"/>
    </source>
</evidence>
<dbReference type="Pfam" id="PF02776">
    <property type="entry name" value="TPP_enzyme_N"/>
    <property type="match status" value="1"/>
</dbReference>
<dbReference type="Gene3D" id="3.40.50.970">
    <property type="match status" value="2"/>
</dbReference>
<evidence type="ECO:0000256" key="3">
    <source>
        <dbReference type="ARBA" id="ARBA00022723"/>
    </source>
</evidence>
<evidence type="ECO:0000256" key="7">
    <source>
        <dbReference type="HAMAP-Rule" id="MF_01659"/>
    </source>
</evidence>
<feature type="domain" description="Thiamine pyrophosphate enzyme N-terminal TPP-binding" evidence="9">
    <location>
        <begin position="12"/>
        <end position="124"/>
    </location>
</feature>
<dbReference type="InterPro" id="IPR029061">
    <property type="entry name" value="THDP-binding"/>
</dbReference>
<dbReference type="EC" id="2.2.1.9" evidence="7"/>
<dbReference type="CDD" id="cd02009">
    <property type="entry name" value="TPP_SHCHC_synthase"/>
    <property type="match status" value="1"/>
</dbReference>
<evidence type="ECO:0000259" key="8">
    <source>
        <dbReference type="Pfam" id="PF02775"/>
    </source>
</evidence>
<protein>
    <recommendedName>
        <fullName evidence="7">2-succinyl-5-enolpyruvyl-6-hydroxy-3-cyclohexene-1-carboxylate synthase</fullName>
        <shortName evidence="7">SEPHCHC synthase</shortName>
        <ecNumber evidence="7">2.2.1.9</ecNumber>
    </recommendedName>
    <alternativeName>
        <fullName evidence="7">Menaquinone biosynthesis protein MenD</fullName>
    </alternativeName>
</protein>
<keyword evidence="3 7" id="KW-0479">Metal-binding</keyword>
<comment type="similarity">
    <text evidence="7">Belongs to the TPP enzyme family. MenD subfamily.</text>
</comment>
<dbReference type="SUPFAM" id="SSF52467">
    <property type="entry name" value="DHS-like NAD/FAD-binding domain"/>
    <property type="match status" value="1"/>
</dbReference>
<organism evidence="11 12">
    <name type="scientific">Caldibacillus thermoamylovorans</name>
    <dbReference type="NCBI Taxonomy" id="35841"/>
    <lineage>
        <taxon>Bacteria</taxon>
        <taxon>Bacillati</taxon>
        <taxon>Bacillota</taxon>
        <taxon>Bacilli</taxon>
        <taxon>Bacillales</taxon>
        <taxon>Bacillaceae</taxon>
        <taxon>Caldibacillus</taxon>
    </lineage>
</organism>
<dbReference type="AlphaFoldDB" id="A0A090IYY2"/>
<evidence type="ECO:0000313" key="11">
    <source>
        <dbReference type="EMBL" id="CEE00770.1"/>
    </source>
</evidence>
<dbReference type="GO" id="GO:0030976">
    <property type="term" value="F:thiamine pyrophosphate binding"/>
    <property type="evidence" value="ECO:0007669"/>
    <property type="project" value="UniProtKB-UniRule"/>
</dbReference>
<reference evidence="11 12" key="1">
    <citation type="submission" date="2014-07" db="EMBL/GenBank/DDBJ databases">
        <authorList>
            <person name="Wibberg Daniel"/>
        </authorList>
    </citation>
    <scope>NUCLEOTIDE SEQUENCE [LARGE SCALE GENOMIC DNA]</scope>
</reference>
<evidence type="ECO:0000256" key="2">
    <source>
        <dbReference type="ARBA" id="ARBA00022679"/>
    </source>
</evidence>
<dbReference type="PANTHER" id="PTHR42916:SF1">
    <property type="entry name" value="PROTEIN PHYLLO, CHLOROPLASTIC"/>
    <property type="match status" value="1"/>
</dbReference>
<dbReference type="PIRSF" id="PIRSF004983">
    <property type="entry name" value="MenD"/>
    <property type="match status" value="1"/>
</dbReference>
<dbReference type="RefSeq" id="WP_034768561.1">
    <property type="nucleotide sequence ID" value="NZ_CCRF01000035.1"/>
</dbReference>
<keyword evidence="2 7" id="KW-0808">Transferase</keyword>